<accession>A0A9P8V6K1</accession>
<evidence type="ECO:0000313" key="3">
    <source>
        <dbReference type="Proteomes" id="UP000770015"/>
    </source>
</evidence>
<gene>
    <name evidence="2" type="ORF">F5X68DRAFT_212398</name>
</gene>
<reference evidence="2" key="1">
    <citation type="journal article" date="2021" name="Nat. Commun.">
        <title>Genetic determinants of endophytism in the Arabidopsis root mycobiome.</title>
        <authorList>
            <person name="Mesny F."/>
            <person name="Miyauchi S."/>
            <person name="Thiergart T."/>
            <person name="Pickel B."/>
            <person name="Atanasova L."/>
            <person name="Karlsson M."/>
            <person name="Huettel B."/>
            <person name="Barry K.W."/>
            <person name="Haridas S."/>
            <person name="Chen C."/>
            <person name="Bauer D."/>
            <person name="Andreopoulos W."/>
            <person name="Pangilinan J."/>
            <person name="LaButti K."/>
            <person name="Riley R."/>
            <person name="Lipzen A."/>
            <person name="Clum A."/>
            <person name="Drula E."/>
            <person name="Henrissat B."/>
            <person name="Kohler A."/>
            <person name="Grigoriev I.V."/>
            <person name="Martin F.M."/>
            <person name="Hacquard S."/>
        </authorList>
    </citation>
    <scope>NUCLEOTIDE SEQUENCE</scope>
    <source>
        <strain evidence="2">MPI-SDFR-AT-0117</strain>
    </source>
</reference>
<keyword evidence="2" id="KW-0808">Transferase</keyword>
<dbReference type="GO" id="GO:0032259">
    <property type="term" value="P:methylation"/>
    <property type="evidence" value="ECO:0007669"/>
    <property type="project" value="UniProtKB-KW"/>
</dbReference>
<evidence type="ECO:0000313" key="2">
    <source>
        <dbReference type="EMBL" id="KAH6679947.1"/>
    </source>
</evidence>
<dbReference type="SUPFAM" id="SSF53335">
    <property type="entry name" value="S-adenosyl-L-methionine-dependent methyltransferases"/>
    <property type="match status" value="1"/>
</dbReference>
<comment type="caution">
    <text evidence="2">The sequence shown here is derived from an EMBL/GenBank/DDBJ whole genome shotgun (WGS) entry which is preliminary data.</text>
</comment>
<dbReference type="OrthoDB" id="2013972at2759"/>
<organism evidence="2 3">
    <name type="scientific">Plectosphaerella plurivora</name>
    <dbReference type="NCBI Taxonomy" id="936078"/>
    <lineage>
        <taxon>Eukaryota</taxon>
        <taxon>Fungi</taxon>
        <taxon>Dikarya</taxon>
        <taxon>Ascomycota</taxon>
        <taxon>Pezizomycotina</taxon>
        <taxon>Sordariomycetes</taxon>
        <taxon>Hypocreomycetidae</taxon>
        <taxon>Glomerellales</taxon>
        <taxon>Plectosphaerellaceae</taxon>
        <taxon>Plectosphaerella</taxon>
    </lineage>
</organism>
<dbReference type="AlphaFoldDB" id="A0A9P8V6K1"/>
<name>A0A9P8V6K1_9PEZI</name>
<dbReference type="CDD" id="cd02440">
    <property type="entry name" value="AdoMet_MTases"/>
    <property type="match status" value="1"/>
</dbReference>
<dbReference type="GO" id="GO:0008757">
    <property type="term" value="F:S-adenosylmethionine-dependent methyltransferase activity"/>
    <property type="evidence" value="ECO:0007669"/>
    <property type="project" value="InterPro"/>
</dbReference>
<sequence length="275" mass="30593">MSQSKLSFPDYFSAFAANYTKQTGNSTRQMFADSYDEISAIKPFEQTSVIHDNAAGPGTAASVITDRLPHDSVPSILVTDNVPRMVDAAKATFESWPQVETKVLDSLDLADIPDEHFTHSILNFSIFTFSDPLKGLQEIHRTLKTDGLAVLPTWKRFGAGKTIHGAQALVRPDLPRMWIPRPEFFEEGVLEKLAIEAGFEADKIQVLQKTVIVKGEELHEGLKVFMQGDMMKPARQGWTDEEEARWPAAVEEAIQGEVDAFGGVKFEAWLVLAKK</sequence>
<proteinExistence type="predicted"/>
<dbReference type="Gene3D" id="3.40.50.150">
    <property type="entry name" value="Vaccinia Virus protein VP39"/>
    <property type="match status" value="1"/>
</dbReference>
<dbReference type="EMBL" id="JAGSXJ010000020">
    <property type="protein sequence ID" value="KAH6679947.1"/>
    <property type="molecule type" value="Genomic_DNA"/>
</dbReference>
<dbReference type="Pfam" id="PF08241">
    <property type="entry name" value="Methyltransf_11"/>
    <property type="match status" value="1"/>
</dbReference>
<keyword evidence="3" id="KW-1185">Reference proteome</keyword>
<evidence type="ECO:0000259" key="1">
    <source>
        <dbReference type="Pfam" id="PF08241"/>
    </source>
</evidence>
<keyword evidence="2" id="KW-0489">Methyltransferase</keyword>
<dbReference type="InterPro" id="IPR013216">
    <property type="entry name" value="Methyltransf_11"/>
</dbReference>
<dbReference type="Proteomes" id="UP000770015">
    <property type="component" value="Unassembled WGS sequence"/>
</dbReference>
<feature type="domain" description="Methyltransferase type 11" evidence="1">
    <location>
        <begin position="56"/>
        <end position="150"/>
    </location>
</feature>
<dbReference type="InterPro" id="IPR029063">
    <property type="entry name" value="SAM-dependent_MTases_sf"/>
</dbReference>
<protein>
    <submittedName>
        <fullName evidence="2">S-adenosyl-L-methionine-dependent methyltransferase</fullName>
    </submittedName>
</protein>